<dbReference type="EMBL" id="MT075580">
    <property type="protein sequence ID" value="QIS31253.1"/>
    <property type="molecule type" value="Genomic_DNA"/>
</dbReference>
<geneLocation type="plasmid" evidence="1">
    <name>pSSII-1</name>
</geneLocation>
<dbReference type="AlphaFoldDB" id="A0A6H0A123"/>
<reference evidence="1" key="1">
    <citation type="submission" date="2020-02" db="EMBL/GenBank/DDBJ databases">
        <authorList>
            <person name="Hu X."/>
            <person name="Yuan Z."/>
            <person name="Cheng J."/>
            <person name="Geng P."/>
        </authorList>
    </citation>
    <scope>NUCLEOTIDE SEQUENCE</scope>
    <source>
        <strain evidence="1">SSII-1</strain>
        <plasmid evidence="1">pSSII-1</plasmid>
    </source>
</reference>
<keyword evidence="1" id="KW-0614">Plasmid</keyword>
<organism evidence="1">
    <name type="scientific">Lysinibacillus sphaericus</name>
    <name type="common">Bacillus sphaericus</name>
    <dbReference type="NCBI Taxonomy" id="1421"/>
    <lineage>
        <taxon>Bacteria</taxon>
        <taxon>Bacillati</taxon>
        <taxon>Bacillota</taxon>
        <taxon>Bacilli</taxon>
        <taxon>Bacillales</taxon>
        <taxon>Bacillaceae</taxon>
        <taxon>Lysinibacillus</taxon>
    </lineage>
</organism>
<accession>A0A6H0A123</accession>
<proteinExistence type="predicted"/>
<protein>
    <recommendedName>
        <fullName evidence="2">Helix-turn-helix domain-containing protein</fullName>
    </recommendedName>
</protein>
<evidence type="ECO:0008006" key="2">
    <source>
        <dbReference type="Google" id="ProtNLM"/>
    </source>
</evidence>
<dbReference type="RefSeq" id="WP_031417332.1">
    <property type="nucleotide sequence ID" value="NZ_CP064071.1"/>
</dbReference>
<evidence type="ECO:0000313" key="1">
    <source>
        <dbReference type="EMBL" id="QIS31253.1"/>
    </source>
</evidence>
<name>A0A6H0A123_LYSSH</name>
<sequence>MTSQFTNLTNEQIAACHKAGLEYQFKIANENILSKYAMYLSNAVNQHNKNEKDKNILELMQIAKIKIPKEVYEHDAGTMAFVIGLMGVITDLKYIVNIERAAEIVGLSERQVRRLCEEKAIIAKKIRREWAIDVRSLSNRSDVNETEFLSEEE</sequence>